<dbReference type="SUPFAM" id="SSF81383">
    <property type="entry name" value="F-box domain"/>
    <property type="match status" value="1"/>
</dbReference>
<feature type="domain" description="F-box" evidence="1">
    <location>
        <begin position="1"/>
        <end position="47"/>
    </location>
</feature>
<gene>
    <name evidence="2" type="ORF">RDB_LOCUS122717</name>
</gene>
<dbReference type="PROSITE" id="PS50181">
    <property type="entry name" value="FBOX"/>
    <property type="match status" value="1"/>
</dbReference>
<dbReference type="AlphaFoldDB" id="A0A8H3H6Q5"/>
<accession>A0A8H3H6Q5</accession>
<proteinExistence type="predicted"/>
<dbReference type="InterPro" id="IPR032675">
    <property type="entry name" value="LRR_dom_sf"/>
</dbReference>
<comment type="caution">
    <text evidence="2">The sequence shown here is derived from an EMBL/GenBank/DDBJ whole genome shotgun (WGS) entry which is preliminary data.</text>
</comment>
<organism evidence="2 3">
    <name type="scientific">Rhizoctonia solani</name>
    <dbReference type="NCBI Taxonomy" id="456999"/>
    <lineage>
        <taxon>Eukaryota</taxon>
        <taxon>Fungi</taxon>
        <taxon>Dikarya</taxon>
        <taxon>Basidiomycota</taxon>
        <taxon>Agaricomycotina</taxon>
        <taxon>Agaricomycetes</taxon>
        <taxon>Cantharellales</taxon>
        <taxon>Ceratobasidiaceae</taxon>
        <taxon>Rhizoctonia</taxon>
    </lineage>
</organism>
<dbReference type="InterPro" id="IPR036047">
    <property type="entry name" value="F-box-like_dom_sf"/>
</dbReference>
<dbReference type="InterPro" id="IPR001810">
    <property type="entry name" value="F-box_dom"/>
</dbReference>
<dbReference type="Pfam" id="PF12937">
    <property type="entry name" value="F-box-like"/>
    <property type="match status" value="1"/>
</dbReference>
<evidence type="ECO:0000259" key="1">
    <source>
        <dbReference type="PROSITE" id="PS50181"/>
    </source>
</evidence>
<evidence type="ECO:0000313" key="3">
    <source>
        <dbReference type="Proteomes" id="UP000663861"/>
    </source>
</evidence>
<dbReference type="Gene3D" id="1.20.1280.50">
    <property type="match status" value="1"/>
</dbReference>
<evidence type="ECO:0000313" key="2">
    <source>
        <dbReference type="EMBL" id="CAE6501247.1"/>
    </source>
</evidence>
<reference evidence="2" key="1">
    <citation type="submission" date="2021-01" db="EMBL/GenBank/DDBJ databases">
        <authorList>
            <person name="Kaushik A."/>
        </authorList>
    </citation>
    <scope>NUCLEOTIDE SEQUENCE</scope>
    <source>
        <strain evidence="2">AG4-RS23</strain>
    </source>
</reference>
<dbReference type="Gene3D" id="3.80.10.10">
    <property type="entry name" value="Ribonuclease Inhibitor"/>
    <property type="match status" value="1"/>
</dbReference>
<dbReference type="SUPFAM" id="SSF52047">
    <property type="entry name" value="RNI-like"/>
    <property type="match status" value="1"/>
</dbReference>
<name>A0A8H3H6Q5_9AGAM</name>
<sequence>MQLNDLPPEIIQQIFRQIPPTRDSLSTTSPVCKTWREIILPLLFSSVRLFKQDQNSFIKRIIDETNDATPYSTESKLSSYVRRLVVCRPMDEQEIGELGLAIQIMGNLEHITWDTVPLSSMGWNNTIGLLQQRSPQLRSLQLILTQDASAIKLAGGVGPKLLLHQAEGRETDEHNDSEQVIAFHNLRELSIKFDESSHGGMSEEFPPEILYLIRGARSIESLHLDFERIEESHYQAIDEIFTSLSSDYFPDLSSIQIVSSRLLHIDHFGGPEVRRFIARHNQLKRVIITSTRCPDPNPPETITARDVEIIMPSVRYFGGTPSGVGVFLQSSLAGQLEGLELSVHFKEILQTRVPELSRLKKLLIRSYYCQNRGNRAWTTILRVLDQLASKTLCLRELTIRVDSLWRGKYDSHNLPKLPHGLTQLPNLRRLTIVHREGSLRNQDIRGHIVREFPRLELVINWEVGSKK</sequence>
<dbReference type="Proteomes" id="UP000663861">
    <property type="component" value="Unassembled WGS sequence"/>
</dbReference>
<protein>
    <recommendedName>
        <fullName evidence="1">F-box domain-containing protein</fullName>
    </recommendedName>
</protein>
<dbReference type="EMBL" id="CAJMWY010003302">
    <property type="protein sequence ID" value="CAE6501247.1"/>
    <property type="molecule type" value="Genomic_DNA"/>
</dbReference>